<feature type="transmembrane region" description="Helical" evidence="1">
    <location>
        <begin position="16"/>
        <end position="38"/>
    </location>
</feature>
<dbReference type="InterPro" id="IPR021354">
    <property type="entry name" value="DUF2975"/>
</dbReference>
<proteinExistence type="predicted"/>
<evidence type="ECO:0000256" key="1">
    <source>
        <dbReference type="SAM" id="Phobius"/>
    </source>
</evidence>
<organism evidence="2 3">
    <name type="scientific">Parasulfitobacter algicola</name>
    <dbReference type="NCBI Taxonomy" id="2614809"/>
    <lineage>
        <taxon>Bacteria</taxon>
        <taxon>Pseudomonadati</taxon>
        <taxon>Pseudomonadota</taxon>
        <taxon>Alphaproteobacteria</taxon>
        <taxon>Rhodobacterales</taxon>
        <taxon>Roseobacteraceae</taxon>
        <taxon>Parasulfitobacter</taxon>
    </lineage>
</organism>
<sequence length="178" mass="19784">MINLNNVQKWARNLEWLTMISLIVIPVAIAATLFTTPITPDMLDQRLETFAVSPNISQPEMYIAVTLNLIPVIILLFTLNTMRQLFGLYRQGQILTDTCARLIQRIGQGFLALALAPFLLNPMLSYILSRANPSGERSISVSLNSDMFFFAIAGGLIIIIGWALREASDLAAENRAFV</sequence>
<accession>A0ABX2IU00</accession>
<keyword evidence="1" id="KW-0472">Membrane</keyword>
<feature type="transmembrane region" description="Helical" evidence="1">
    <location>
        <begin position="148"/>
        <end position="165"/>
    </location>
</feature>
<dbReference type="Pfam" id="PF11188">
    <property type="entry name" value="DUF2975"/>
    <property type="match status" value="1"/>
</dbReference>
<dbReference type="Proteomes" id="UP000777935">
    <property type="component" value="Unassembled WGS sequence"/>
</dbReference>
<keyword evidence="1" id="KW-1133">Transmembrane helix</keyword>
<evidence type="ECO:0000313" key="2">
    <source>
        <dbReference type="EMBL" id="NSX53653.1"/>
    </source>
</evidence>
<name>A0ABX2IU00_9RHOB</name>
<comment type="caution">
    <text evidence="2">The sequence shown here is derived from an EMBL/GenBank/DDBJ whole genome shotgun (WGS) entry which is preliminary data.</text>
</comment>
<gene>
    <name evidence="2" type="ORF">HRQ87_02460</name>
</gene>
<evidence type="ECO:0000313" key="3">
    <source>
        <dbReference type="Proteomes" id="UP000777935"/>
    </source>
</evidence>
<dbReference type="RefSeq" id="WP_174134843.1">
    <property type="nucleotide sequence ID" value="NZ_JABUFE010000001.1"/>
</dbReference>
<protein>
    <submittedName>
        <fullName evidence="2">DUF2975 domain-containing protein</fullName>
    </submittedName>
</protein>
<dbReference type="EMBL" id="JABUFE010000001">
    <property type="protein sequence ID" value="NSX53653.1"/>
    <property type="molecule type" value="Genomic_DNA"/>
</dbReference>
<keyword evidence="3" id="KW-1185">Reference proteome</keyword>
<reference evidence="2 3" key="1">
    <citation type="submission" date="2020-06" db="EMBL/GenBank/DDBJ databases">
        <title>Sulfitobacter algicola sp. nov., isolated from green algae.</title>
        <authorList>
            <person name="Wang C."/>
        </authorList>
    </citation>
    <scope>NUCLEOTIDE SEQUENCE [LARGE SCALE GENOMIC DNA]</scope>
    <source>
        <strain evidence="2 3">1151</strain>
    </source>
</reference>
<feature type="transmembrane region" description="Helical" evidence="1">
    <location>
        <begin position="61"/>
        <end position="80"/>
    </location>
</feature>
<keyword evidence="1" id="KW-0812">Transmembrane</keyword>
<feature type="transmembrane region" description="Helical" evidence="1">
    <location>
        <begin position="110"/>
        <end position="128"/>
    </location>
</feature>